<name>A0ACC2SLQ3_9FUNG</name>
<accession>A0ACC2SLQ3</accession>
<dbReference type="Proteomes" id="UP001165960">
    <property type="component" value="Unassembled WGS sequence"/>
</dbReference>
<evidence type="ECO:0000313" key="2">
    <source>
        <dbReference type="Proteomes" id="UP001165960"/>
    </source>
</evidence>
<protein>
    <submittedName>
        <fullName evidence="1">Uncharacterized protein</fullName>
    </submittedName>
</protein>
<sequence length="137" mass="15371">MHLADACLYNFSSALRRLKPATYNKLCTQIDKGYELFPSVFFQDLSDLVIFYTSDNDKSRKDSCLPPCPSICFFKPAYVTEEEFKQLKQSALAIPSQSTNQPTLPPPIKPSCGVPVHQSPSVSWIVARDRLEGIVIL</sequence>
<proteinExistence type="predicted"/>
<comment type="caution">
    <text evidence="1">The sequence shown here is derived from an EMBL/GenBank/DDBJ whole genome shotgun (WGS) entry which is preliminary data.</text>
</comment>
<reference evidence="1" key="1">
    <citation type="submission" date="2022-04" db="EMBL/GenBank/DDBJ databases">
        <title>Genome of the entomopathogenic fungus Entomophthora muscae.</title>
        <authorList>
            <person name="Elya C."/>
            <person name="Lovett B.R."/>
            <person name="Lee E."/>
            <person name="Macias A.M."/>
            <person name="Hajek A.E."/>
            <person name="De Bivort B.L."/>
            <person name="Kasson M.T."/>
            <person name="De Fine Licht H.H."/>
            <person name="Stajich J.E."/>
        </authorList>
    </citation>
    <scope>NUCLEOTIDE SEQUENCE</scope>
    <source>
        <strain evidence="1">Berkeley</strain>
    </source>
</reference>
<organism evidence="1 2">
    <name type="scientific">Entomophthora muscae</name>
    <dbReference type="NCBI Taxonomy" id="34485"/>
    <lineage>
        <taxon>Eukaryota</taxon>
        <taxon>Fungi</taxon>
        <taxon>Fungi incertae sedis</taxon>
        <taxon>Zoopagomycota</taxon>
        <taxon>Entomophthoromycotina</taxon>
        <taxon>Entomophthoromycetes</taxon>
        <taxon>Entomophthorales</taxon>
        <taxon>Entomophthoraceae</taxon>
        <taxon>Entomophthora</taxon>
    </lineage>
</organism>
<gene>
    <name evidence="1" type="ORF">DSO57_1001239</name>
</gene>
<dbReference type="EMBL" id="QTSX02004973">
    <property type="protein sequence ID" value="KAJ9063334.1"/>
    <property type="molecule type" value="Genomic_DNA"/>
</dbReference>
<keyword evidence="2" id="KW-1185">Reference proteome</keyword>
<evidence type="ECO:0000313" key="1">
    <source>
        <dbReference type="EMBL" id="KAJ9063334.1"/>
    </source>
</evidence>